<feature type="region of interest" description="Disordered" evidence="1">
    <location>
        <begin position="26"/>
        <end position="101"/>
    </location>
</feature>
<feature type="chain" id="PRO_5047267303" evidence="2">
    <location>
        <begin position="27"/>
        <end position="101"/>
    </location>
</feature>
<gene>
    <name evidence="3" type="ORF">ACG00X_17160</name>
</gene>
<name>A0ABW7G9F1_9BURK</name>
<protein>
    <submittedName>
        <fullName evidence="3">Uncharacterized protein</fullName>
    </submittedName>
</protein>
<sequence length="101" mass="10131">MTQSASLLALAAAAALLMTASLPAEAGRLRQTSVTGPQGKTATRTVARDHGDVQSGVTGPNGKTASRVVDRSPGQTTATVTGPNGQSVTRTSTRSTTSPQP</sequence>
<proteinExistence type="predicted"/>
<evidence type="ECO:0000256" key="2">
    <source>
        <dbReference type="SAM" id="SignalP"/>
    </source>
</evidence>
<keyword evidence="2" id="KW-0732">Signal</keyword>
<feature type="signal peptide" evidence="2">
    <location>
        <begin position="1"/>
        <end position="26"/>
    </location>
</feature>
<accession>A0ABW7G9F1</accession>
<organism evidence="3 4">
    <name type="scientific">Pelomonas nitida</name>
    <dbReference type="NCBI Taxonomy" id="3299027"/>
    <lineage>
        <taxon>Bacteria</taxon>
        <taxon>Pseudomonadati</taxon>
        <taxon>Pseudomonadota</taxon>
        <taxon>Betaproteobacteria</taxon>
        <taxon>Burkholderiales</taxon>
        <taxon>Sphaerotilaceae</taxon>
        <taxon>Roseateles</taxon>
    </lineage>
</organism>
<evidence type="ECO:0000256" key="1">
    <source>
        <dbReference type="SAM" id="MobiDB-lite"/>
    </source>
</evidence>
<feature type="compositionally biased region" description="Low complexity" evidence="1">
    <location>
        <begin position="89"/>
        <end position="101"/>
    </location>
</feature>
<dbReference type="RefSeq" id="WP_394489671.1">
    <property type="nucleotide sequence ID" value="NZ_JBIGIA010000013.1"/>
</dbReference>
<keyword evidence="4" id="KW-1185">Reference proteome</keyword>
<evidence type="ECO:0000313" key="4">
    <source>
        <dbReference type="Proteomes" id="UP001606305"/>
    </source>
</evidence>
<dbReference type="EMBL" id="JBIGIA010000013">
    <property type="protein sequence ID" value="MFG6458572.1"/>
    <property type="molecule type" value="Genomic_DNA"/>
</dbReference>
<reference evidence="3 4" key="1">
    <citation type="submission" date="2024-09" db="EMBL/GenBank/DDBJ databases">
        <title>Novel species of the genus Pelomonas and Roseateles isolated from streams.</title>
        <authorList>
            <person name="Lu H."/>
        </authorList>
    </citation>
    <scope>NUCLEOTIDE SEQUENCE [LARGE SCALE GENOMIC DNA]</scope>
    <source>
        <strain evidence="3 4">BYS96W</strain>
    </source>
</reference>
<comment type="caution">
    <text evidence="3">The sequence shown here is derived from an EMBL/GenBank/DDBJ whole genome shotgun (WGS) entry which is preliminary data.</text>
</comment>
<evidence type="ECO:0000313" key="3">
    <source>
        <dbReference type="EMBL" id="MFG6458572.1"/>
    </source>
</evidence>
<feature type="compositionally biased region" description="Polar residues" evidence="1">
    <location>
        <begin position="73"/>
        <end position="88"/>
    </location>
</feature>
<dbReference type="Proteomes" id="UP001606305">
    <property type="component" value="Unassembled WGS sequence"/>
</dbReference>
<feature type="compositionally biased region" description="Polar residues" evidence="1">
    <location>
        <begin position="30"/>
        <end position="44"/>
    </location>
</feature>
<feature type="compositionally biased region" description="Polar residues" evidence="1">
    <location>
        <begin position="55"/>
        <end position="64"/>
    </location>
</feature>